<dbReference type="AlphaFoldDB" id="A0A448YK38"/>
<evidence type="ECO:0000256" key="6">
    <source>
        <dbReference type="ARBA" id="ARBA00022840"/>
    </source>
</evidence>
<feature type="region of interest" description="Disordered" evidence="11">
    <location>
        <begin position="180"/>
        <end position="229"/>
    </location>
</feature>
<keyword evidence="5" id="KW-0418">Kinase</keyword>
<evidence type="ECO:0000256" key="1">
    <source>
        <dbReference type="ARBA" id="ARBA00012513"/>
    </source>
</evidence>
<reference evidence="13 14" key="1">
    <citation type="submission" date="2018-12" db="EMBL/GenBank/DDBJ databases">
        <authorList>
            <person name="Tiukova I."/>
            <person name="Dainat J."/>
        </authorList>
    </citation>
    <scope>NUCLEOTIDE SEQUENCE [LARGE SCALE GENOMIC DNA]</scope>
</reference>
<dbReference type="Gene3D" id="1.10.510.10">
    <property type="entry name" value="Transferase(Phosphotransferase) domain 1"/>
    <property type="match status" value="2"/>
</dbReference>
<keyword evidence="4 9" id="KW-0547">Nucleotide-binding</keyword>
<evidence type="ECO:0000259" key="12">
    <source>
        <dbReference type="PROSITE" id="PS50011"/>
    </source>
</evidence>
<dbReference type="InterPro" id="IPR000719">
    <property type="entry name" value="Prot_kinase_dom"/>
</dbReference>
<dbReference type="InterPro" id="IPR008271">
    <property type="entry name" value="Ser/Thr_kinase_AS"/>
</dbReference>
<keyword evidence="3" id="KW-0808">Transferase</keyword>
<comment type="catalytic activity">
    <reaction evidence="7">
        <text>L-threonyl-[protein] + ATP = O-phospho-L-threonyl-[protein] + ADP + H(+)</text>
        <dbReference type="Rhea" id="RHEA:46608"/>
        <dbReference type="Rhea" id="RHEA-COMP:11060"/>
        <dbReference type="Rhea" id="RHEA-COMP:11605"/>
        <dbReference type="ChEBI" id="CHEBI:15378"/>
        <dbReference type="ChEBI" id="CHEBI:30013"/>
        <dbReference type="ChEBI" id="CHEBI:30616"/>
        <dbReference type="ChEBI" id="CHEBI:61977"/>
        <dbReference type="ChEBI" id="CHEBI:456216"/>
        <dbReference type="EC" id="2.7.11.1"/>
    </reaction>
</comment>
<keyword evidence="14" id="KW-1185">Reference proteome</keyword>
<dbReference type="GO" id="GO:0006624">
    <property type="term" value="P:vacuolar protein processing"/>
    <property type="evidence" value="ECO:0007669"/>
    <property type="project" value="TreeGrafter"/>
</dbReference>
<dbReference type="InterPro" id="IPR052239">
    <property type="entry name" value="Ser/Thr-specific_kinases"/>
</dbReference>
<evidence type="ECO:0000313" key="13">
    <source>
        <dbReference type="EMBL" id="VEU21304.1"/>
    </source>
</evidence>
<keyword evidence="2 10" id="KW-0723">Serine/threonine-protein kinase</keyword>
<dbReference type="Proteomes" id="UP000290900">
    <property type="component" value="Unassembled WGS sequence"/>
</dbReference>
<feature type="binding site" evidence="9">
    <location>
        <position position="55"/>
    </location>
    <ligand>
        <name>ATP</name>
        <dbReference type="ChEBI" id="CHEBI:30616"/>
    </ligand>
</feature>
<dbReference type="STRING" id="13370.A0A448YK38"/>
<dbReference type="GO" id="GO:0030447">
    <property type="term" value="P:filamentous growth"/>
    <property type="evidence" value="ECO:0007669"/>
    <property type="project" value="UniProtKB-ARBA"/>
</dbReference>
<evidence type="ECO:0000256" key="11">
    <source>
        <dbReference type="SAM" id="MobiDB-lite"/>
    </source>
</evidence>
<dbReference type="GO" id="GO:0005524">
    <property type="term" value="F:ATP binding"/>
    <property type="evidence" value="ECO:0007669"/>
    <property type="project" value="UniProtKB-UniRule"/>
</dbReference>
<dbReference type="SUPFAM" id="SSF56112">
    <property type="entry name" value="Protein kinase-like (PK-like)"/>
    <property type="match status" value="2"/>
</dbReference>
<organism evidence="13 14">
    <name type="scientific">Brettanomyces naardenensis</name>
    <name type="common">Yeast</name>
    <dbReference type="NCBI Taxonomy" id="13370"/>
    <lineage>
        <taxon>Eukaryota</taxon>
        <taxon>Fungi</taxon>
        <taxon>Dikarya</taxon>
        <taxon>Ascomycota</taxon>
        <taxon>Saccharomycotina</taxon>
        <taxon>Pichiomycetes</taxon>
        <taxon>Pichiales</taxon>
        <taxon>Pichiaceae</taxon>
        <taxon>Brettanomyces</taxon>
    </lineage>
</organism>
<dbReference type="EC" id="2.7.11.1" evidence="1"/>
<gene>
    <name evidence="13" type="ORF">BRENAR_LOCUS2039</name>
</gene>
<feature type="compositionally biased region" description="Polar residues" evidence="11">
    <location>
        <begin position="213"/>
        <end position="228"/>
    </location>
</feature>
<dbReference type="GO" id="GO:0005773">
    <property type="term" value="C:vacuole"/>
    <property type="evidence" value="ECO:0007669"/>
    <property type="project" value="GOC"/>
</dbReference>
<keyword evidence="6 9" id="KW-0067">ATP-binding</keyword>
<evidence type="ECO:0000256" key="8">
    <source>
        <dbReference type="ARBA" id="ARBA00048679"/>
    </source>
</evidence>
<dbReference type="PROSITE" id="PS50011">
    <property type="entry name" value="PROTEIN_KINASE_DOM"/>
    <property type="match status" value="1"/>
</dbReference>
<dbReference type="PANTHER" id="PTHR45998">
    <property type="entry name" value="SERINE/THREONINE-PROTEIN KINASE 16"/>
    <property type="match status" value="1"/>
</dbReference>
<evidence type="ECO:0000256" key="10">
    <source>
        <dbReference type="RuleBase" id="RU000304"/>
    </source>
</evidence>
<dbReference type="Pfam" id="PF00069">
    <property type="entry name" value="Pkinase"/>
    <property type="match status" value="2"/>
</dbReference>
<dbReference type="GO" id="GO:0005794">
    <property type="term" value="C:Golgi apparatus"/>
    <property type="evidence" value="ECO:0007669"/>
    <property type="project" value="TreeGrafter"/>
</dbReference>
<evidence type="ECO:0000256" key="7">
    <source>
        <dbReference type="ARBA" id="ARBA00047899"/>
    </source>
</evidence>
<evidence type="ECO:0000256" key="5">
    <source>
        <dbReference type="ARBA" id="ARBA00022777"/>
    </source>
</evidence>
<feature type="domain" description="Protein kinase" evidence="12">
    <location>
        <begin position="26"/>
        <end position="392"/>
    </location>
</feature>
<sequence length="398" mass="44621">MWDMFNFCCPCILDKTPTLRINGVSFEILDLLGEGGFSYVYLVQSKSNNSLYALKKINCPYGNSNLKQAVREVDNYREFQSPYIMRSIESAVVQEADGSKTIYILLPYFDNGSLQDIIDRNSVNNSKMDEGEALRLFIGVCRGLISMHRHQPSKNYHIISSMDQQTIGSYEDDIADAEEENPFLSSEERRERQQRAKKQPQRNIERAPEQQPLIDNTSSIDEQPTDTLNGEDATELTETVSMAHRDIKPGNVMLSKDGTPVLCDLGSCDKARVTVHNRSQAITIQELTNEQCTLAYRSPELVDIKVGDSLSEKVDIWSLGCTLYALLYGSSPFEREETINGANILLAIGSGTYSFPSEPTYSDGIKQLIQFCLVVDPNARPDIEEVLSRALAVQRGNV</sequence>
<proteinExistence type="inferred from homology"/>
<evidence type="ECO:0000256" key="9">
    <source>
        <dbReference type="PROSITE-ProRule" id="PRU10141"/>
    </source>
</evidence>
<dbReference type="PROSITE" id="PS00107">
    <property type="entry name" value="PROTEIN_KINASE_ATP"/>
    <property type="match status" value="1"/>
</dbReference>
<dbReference type="SMART" id="SM00220">
    <property type="entry name" value="S_TKc"/>
    <property type="match status" value="1"/>
</dbReference>
<evidence type="ECO:0000256" key="3">
    <source>
        <dbReference type="ARBA" id="ARBA00022679"/>
    </source>
</evidence>
<dbReference type="PROSITE" id="PS00108">
    <property type="entry name" value="PROTEIN_KINASE_ST"/>
    <property type="match status" value="1"/>
</dbReference>
<name>A0A448YK38_BRENA</name>
<comment type="similarity">
    <text evidence="10">Belongs to the protein kinase superfamily.</text>
</comment>
<protein>
    <recommendedName>
        <fullName evidence="1">non-specific serine/threonine protein kinase</fullName>
        <ecNumber evidence="1">2.7.11.1</ecNumber>
    </recommendedName>
</protein>
<accession>A0A448YK38</accession>
<evidence type="ECO:0000256" key="4">
    <source>
        <dbReference type="ARBA" id="ARBA00022741"/>
    </source>
</evidence>
<dbReference type="GO" id="GO:0004674">
    <property type="term" value="F:protein serine/threonine kinase activity"/>
    <property type="evidence" value="ECO:0007669"/>
    <property type="project" value="UniProtKB-KW"/>
</dbReference>
<dbReference type="GO" id="GO:0032889">
    <property type="term" value="P:regulation of vacuole fusion, non-autophagic"/>
    <property type="evidence" value="ECO:0007669"/>
    <property type="project" value="TreeGrafter"/>
</dbReference>
<evidence type="ECO:0000313" key="14">
    <source>
        <dbReference type="Proteomes" id="UP000290900"/>
    </source>
</evidence>
<dbReference type="FunCoup" id="A0A448YK38">
    <property type="interactions" value="812"/>
</dbReference>
<dbReference type="InParanoid" id="A0A448YK38"/>
<evidence type="ECO:0000256" key="2">
    <source>
        <dbReference type="ARBA" id="ARBA00022527"/>
    </source>
</evidence>
<dbReference type="EMBL" id="CAACVR010000012">
    <property type="protein sequence ID" value="VEU21304.1"/>
    <property type="molecule type" value="Genomic_DNA"/>
</dbReference>
<dbReference type="InterPro" id="IPR017441">
    <property type="entry name" value="Protein_kinase_ATP_BS"/>
</dbReference>
<dbReference type="PANTHER" id="PTHR45998:SF2">
    <property type="entry name" value="SERINE_THREONINE-PROTEIN KINASE 16"/>
    <property type="match status" value="1"/>
</dbReference>
<dbReference type="InterPro" id="IPR011009">
    <property type="entry name" value="Kinase-like_dom_sf"/>
</dbReference>
<dbReference type="OrthoDB" id="248923at2759"/>
<comment type="catalytic activity">
    <reaction evidence="8">
        <text>L-seryl-[protein] + ATP = O-phospho-L-seryl-[protein] + ADP + H(+)</text>
        <dbReference type="Rhea" id="RHEA:17989"/>
        <dbReference type="Rhea" id="RHEA-COMP:9863"/>
        <dbReference type="Rhea" id="RHEA-COMP:11604"/>
        <dbReference type="ChEBI" id="CHEBI:15378"/>
        <dbReference type="ChEBI" id="CHEBI:29999"/>
        <dbReference type="ChEBI" id="CHEBI:30616"/>
        <dbReference type="ChEBI" id="CHEBI:83421"/>
        <dbReference type="ChEBI" id="CHEBI:456216"/>
        <dbReference type="EC" id="2.7.11.1"/>
    </reaction>
</comment>